<accession>A0ABV5SXB0</accession>
<evidence type="ECO:0000313" key="3">
    <source>
        <dbReference type="Proteomes" id="UP001589611"/>
    </source>
</evidence>
<feature type="transmembrane region" description="Helical" evidence="1">
    <location>
        <begin position="87"/>
        <end position="106"/>
    </location>
</feature>
<dbReference type="RefSeq" id="WP_344713848.1">
    <property type="nucleotide sequence ID" value="NZ_BAAAWH010000001.1"/>
</dbReference>
<name>A0ABV5SXB0_9MICO</name>
<dbReference type="Proteomes" id="UP001589611">
    <property type="component" value="Unassembled WGS sequence"/>
</dbReference>
<proteinExistence type="predicted"/>
<keyword evidence="1" id="KW-0472">Membrane</keyword>
<dbReference type="EMBL" id="JBHMBE010000002">
    <property type="protein sequence ID" value="MFB9644996.1"/>
    <property type="molecule type" value="Genomic_DNA"/>
</dbReference>
<protein>
    <submittedName>
        <fullName evidence="2">Uncharacterized protein</fullName>
    </submittedName>
</protein>
<keyword evidence="1" id="KW-1133">Transmembrane helix</keyword>
<evidence type="ECO:0000313" key="2">
    <source>
        <dbReference type="EMBL" id="MFB9644996.1"/>
    </source>
</evidence>
<reference evidence="2 3" key="1">
    <citation type="submission" date="2024-09" db="EMBL/GenBank/DDBJ databases">
        <authorList>
            <person name="Sun Q."/>
            <person name="Mori K."/>
        </authorList>
    </citation>
    <scope>NUCLEOTIDE SEQUENCE [LARGE SCALE GENOMIC DNA]</scope>
    <source>
        <strain evidence="2 3">JCM 1342</strain>
    </source>
</reference>
<evidence type="ECO:0000256" key="1">
    <source>
        <dbReference type="SAM" id="Phobius"/>
    </source>
</evidence>
<keyword evidence="3" id="KW-1185">Reference proteome</keyword>
<comment type="caution">
    <text evidence="2">The sequence shown here is derived from an EMBL/GenBank/DDBJ whole genome shotgun (WGS) entry which is preliminary data.</text>
</comment>
<sequence length="241" mass="25562">MGATRGPHSRAEAAELADLRRRAYGPGADIHGDVDAISRLAELEAQLGHGTQPMTGETAPSVRAAEPVIQHIPSDPTRTARPTHRRAAVISAATAAIACGAVVWTLTAGPTDETLYPRADVPWTAAAQLSRTGDLDYLGITPSDARLYDSFRGFHVWSAHRGATSTCLFVTSATPPRWRVDCAPRSGEPMIDLVRYRDASRLAGFEAIGDAPSGSVLRLVLRNGVVVVQIVAAPDSAGRPR</sequence>
<gene>
    <name evidence="2" type="ORF">ACFFPJ_04200</name>
</gene>
<keyword evidence="1" id="KW-0812">Transmembrane</keyword>
<organism evidence="2 3">
    <name type="scientific">Microbacterium terregens</name>
    <dbReference type="NCBI Taxonomy" id="69363"/>
    <lineage>
        <taxon>Bacteria</taxon>
        <taxon>Bacillati</taxon>
        <taxon>Actinomycetota</taxon>
        <taxon>Actinomycetes</taxon>
        <taxon>Micrococcales</taxon>
        <taxon>Microbacteriaceae</taxon>
        <taxon>Microbacterium</taxon>
    </lineage>
</organism>